<feature type="domain" description="Transcription activator GCR1-like" evidence="2">
    <location>
        <begin position="165"/>
        <end position="241"/>
    </location>
</feature>
<dbReference type="GO" id="GO:0000978">
    <property type="term" value="F:RNA polymerase II cis-regulatory region sequence-specific DNA binding"/>
    <property type="evidence" value="ECO:0007669"/>
    <property type="project" value="TreeGrafter"/>
</dbReference>
<name>A0A8H6NJY2_9PEZI</name>
<feature type="region of interest" description="Disordered" evidence="1">
    <location>
        <begin position="1"/>
        <end position="150"/>
    </location>
</feature>
<sequence length="358" mass="39071">MRNLPARGPPSPSPTPSLAVPGQVSAPQPEAAAVVSPRATEPAVSSIDGGDPGLTANAASPPKNIRSTEKAPQPKPAEPNQRTHQPKPKAPAAIEKSPVRVESAVKKAKPRAEGTSSIPETTSTHQTTLDASNRAADGPTSPYDNPKYFSPLTVRDKDGINRTIFKFYPHPDTVQEQWAEYRYGLHGQPPVEQLEAKYRAKWRSSAYARSWFTRRKTFWEKIKDMLTEGKTEAEALSAMEKRAEGSVPKLIGLLCKERTEKSTGRSTELQRKRKRETGPRRKQVANGNSDEEGFIVNDSHSDGDSQKSYRPSAVKGSPGRVPAEEPPKSGSHAVGAGPYAFLRKRIRLAEKEAGNVDE</sequence>
<proteinExistence type="predicted"/>
<evidence type="ECO:0000313" key="3">
    <source>
        <dbReference type="EMBL" id="KAF6835578.1"/>
    </source>
</evidence>
<comment type="caution">
    <text evidence="3">The sequence shown here is derived from an EMBL/GenBank/DDBJ whole genome shotgun (WGS) entry which is preliminary data.</text>
</comment>
<gene>
    <name evidence="3" type="ORF">CPLU01_04254</name>
</gene>
<dbReference type="PANTHER" id="PTHR37784">
    <property type="entry name" value="PROTEIN MSN1"/>
    <property type="match status" value="1"/>
</dbReference>
<dbReference type="GO" id="GO:0060963">
    <property type="term" value="P:positive regulation of ribosomal protein gene transcription by RNA polymerase II"/>
    <property type="evidence" value="ECO:0007669"/>
    <property type="project" value="TreeGrafter"/>
</dbReference>
<feature type="region of interest" description="Disordered" evidence="1">
    <location>
        <begin position="257"/>
        <end position="337"/>
    </location>
</feature>
<protein>
    <recommendedName>
        <fullName evidence="2">Transcription activator GCR1-like domain-containing protein</fullName>
    </recommendedName>
</protein>
<dbReference type="Proteomes" id="UP000654918">
    <property type="component" value="Unassembled WGS sequence"/>
</dbReference>
<organism evidence="3 4">
    <name type="scientific">Colletotrichum plurivorum</name>
    <dbReference type="NCBI Taxonomy" id="2175906"/>
    <lineage>
        <taxon>Eukaryota</taxon>
        <taxon>Fungi</taxon>
        <taxon>Dikarya</taxon>
        <taxon>Ascomycota</taxon>
        <taxon>Pezizomycotina</taxon>
        <taxon>Sordariomycetes</taxon>
        <taxon>Hypocreomycetidae</taxon>
        <taxon>Glomerellales</taxon>
        <taxon>Glomerellaceae</taxon>
        <taxon>Colletotrichum</taxon>
        <taxon>Colletotrichum orchidearum species complex</taxon>
    </lineage>
</organism>
<dbReference type="GO" id="GO:0000981">
    <property type="term" value="F:DNA-binding transcription factor activity, RNA polymerase II-specific"/>
    <property type="evidence" value="ECO:0007669"/>
    <property type="project" value="TreeGrafter"/>
</dbReference>
<dbReference type="EMBL" id="WIGO01000039">
    <property type="protein sequence ID" value="KAF6835578.1"/>
    <property type="molecule type" value="Genomic_DNA"/>
</dbReference>
<evidence type="ECO:0000256" key="1">
    <source>
        <dbReference type="SAM" id="MobiDB-lite"/>
    </source>
</evidence>
<dbReference type="AlphaFoldDB" id="A0A8H6NJY2"/>
<keyword evidence="4" id="KW-1185">Reference proteome</keyword>
<accession>A0A8H6NJY2</accession>
<feature type="compositionally biased region" description="Basic residues" evidence="1">
    <location>
        <begin position="271"/>
        <end position="283"/>
    </location>
</feature>
<dbReference type="PANTHER" id="PTHR37784:SF2">
    <property type="entry name" value="HIGH-OSMOLARITY-INDUCED TRANSCRIPTION PROTEIN 1"/>
    <property type="match status" value="1"/>
</dbReference>
<feature type="compositionally biased region" description="Polar residues" evidence="1">
    <location>
        <begin position="114"/>
        <end position="131"/>
    </location>
</feature>
<evidence type="ECO:0000259" key="2">
    <source>
        <dbReference type="Pfam" id="PF12550"/>
    </source>
</evidence>
<dbReference type="InterPro" id="IPR052146">
    <property type="entry name" value="HOT1"/>
</dbReference>
<dbReference type="Pfam" id="PF12550">
    <property type="entry name" value="GCR1_C"/>
    <property type="match status" value="1"/>
</dbReference>
<reference evidence="3" key="1">
    <citation type="journal article" date="2020" name="Phytopathology">
        <title>Genome Sequence Resources of Colletotrichum truncatum, C. plurivorum, C. musicola, and C. sojae: Four Species Pathogenic to Soybean (Glycine max).</title>
        <authorList>
            <person name="Rogerio F."/>
            <person name="Boufleur T.R."/>
            <person name="Ciampi-Guillardi M."/>
            <person name="Sukno S.A."/>
            <person name="Thon M.R."/>
            <person name="Massola Junior N.S."/>
            <person name="Baroncelli R."/>
        </authorList>
    </citation>
    <scope>NUCLEOTIDE SEQUENCE</scope>
    <source>
        <strain evidence="3">LFN00145</strain>
    </source>
</reference>
<dbReference type="InterPro" id="IPR022210">
    <property type="entry name" value="TF_GCR1-like"/>
</dbReference>
<evidence type="ECO:0000313" key="4">
    <source>
        <dbReference type="Proteomes" id="UP000654918"/>
    </source>
</evidence>